<dbReference type="AlphaFoldDB" id="A0A2B4RT40"/>
<evidence type="ECO:0000256" key="1">
    <source>
        <dbReference type="SAM" id="MobiDB-lite"/>
    </source>
</evidence>
<feature type="compositionally biased region" description="Polar residues" evidence="1">
    <location>
        <begin position="160"/>
        <end position="175"/>
    </location>
</feature>
<proteinExistence type="predicted"/>
<protein>
    <submittedName>
        <fullName evidence="2">Uncharacterized protein</fullName>
    </submittedName>
</protein>
<dbReference type="OrthoDB" id="5966273at2759"/>
<keyword evidence="3" id="KW-1185">Reference proteome</keyword>
<sequence>MALSTTTPIRSRAVSRRDHVLNLLPPLTVVKKEDATVHDRLFSDDPPPRKYTANFPSKVLRHLGPWTFYSAPTKGELALLDRIMYDLDKEKELKVVKADCEKTKKNTEKGYPYTNDIIGRPEVRKGETLKERKEKAIKQTSKDAKEKPKEKINNKKEKNSCVSPQSTKKISSVPNSTVQTEEVKVTRVENAKNTIKKRSHQTLVHRKRQAIPKTKSKLHESPVKNEINFKKSRGKVLGGADAGTEVRVDELSVEGYHMSVSVHNRQQVKEGTGNIKKTGNLEGCMKQKQTDVKQSRFKKRISSLNRARADIYFKVILPSVTHGLIVWSSCGKSPFDELERIHRSVIKIPLQENDISKEGENNNRIITPLTDDVKLNNKVGSLAGSQEQLENLVKAEVTSEKQ</sequence>
<feature type="region of interest" description="Disordered" evidence="1">
    <location>
        <begin position="112"/>
        <end position="175"/>
    </location>
</feature>
<feature type="compositionally biased region" description="Basic and acidic residues" evidence="1">
    <location>
        <begin position="119"/>
        <end position="159"/>
    </location>
</feature>
<dbReference type="Proteomes" id="UP000225706">
    <property type="component" value="Unassembled WGS sequence"/>
</dbReference>
<feature type="compositionally biased region" description="Basic residues" evidence="1">
    <location>
        <begin position="197"/>
        <end position="216"/>
    </location>
</feature>
<evidence type="ECO:0000313" key="2">
    <source>
        <dbReference type="EMBL" id="PFX19720.1"/>
    </source>
</evidence>
<accession>A0A2B4RT40</accession>
<gene>
    <name evidence="2" type="ORF">AWC38_SpisGene15863</name>
</gene>
<name>A0A2B4RT40_STYPI</name>
<evidence type="ECO:0000313" key="3">
    <source>
        <dbReference type="Proteomes" id="UP000225706"/>
    </source>
</evidence>
<organism evidence="2 3">
    <name type="scientific">Stylophora pistillata</name>
    <name type="common">Smooth cauliflower coral</name>
    <dbReference type="NCBI Taxonomy" id="50429"/>
    <lineage>
        <taxon>Eukaryota</taxon>
        <taxon>Metazoa</taxon>
        <taxon>Cnidaria</taxon>
        <taxon>Anthozoa</taxon>
        <taxon>Hexacorallia</taxon>
        <taxon>Scleractinia</taxon>
        <taxon>Astrocoeniina</taxon>
        <taxon>Pocilloporidae</taxon>
        <taxon>Stylophora</taxon>
    </lineage>
</organism>
<dbReference type="EMBL" id="LSMT01000347">
    <property type="protein sequence ID" value="PFX19720.1"/>
    <property type="molecule type" value="Genomic_DNA"/>
</dbReference>
<comment type="caution">
    <text evidence="2">The sequence shown here is derived from an EMBL/GenBank/DDBJ whole genome shotgun (WGS) entry which is preliminary data.</text>
</comment>
<reference evidence="3" key="1">
    <citation type="journal article" date="2017" name="bioRxiv">
        <title>Comparative analysis of the genomes of Stylophora pistillata and Acropora digitifera provides evidence for extensive differences between species of corals.</title>
        <authorList>
            <person name="Voolstra C.R."/>
            <person name="Li Y."/>
            <person name="Liew Y.J."/>
            <person name="Baumgarten S."/>
            <person name="Zoccola D."/>
            <person name="Flot J.-F."/>
            <person name="Tambutte S."/>
            <person name="Allemand D."/>
            <person name="Aranda M."/>
        </authorList>
    </citation>
    <scope>NUCLEOTIDE SEQUENCE [LARGE SCALE GENOMIC DNA]</scope>
</reference>
<feature type="region of interest" description="Disordered" evidence="1">
    <location>
        <begin position="197"/>
        <end position="220"/>
    </location>
</feature>